<evidence type="ECO:0008006" key="5">
    <source>
        <dbReference type="Google" id="ProtNLM"/>
    </source>
</evidence>
<name>A0A5J4YWW6_PORPP</name>
<dbReference type="Gene3D" id="3.40.50.1110">
    <property type="entry name" value="SGNH hydrolase"/>
    <property type="match status" value="1"/>
</dbReference>
<comment type="caution">
    <text evidence="3">The sequence shown here is derived from an EMBL/GenBank/DDBJ whole genome shotgun (WGS) entry which is preliminary data.</text>
</comment>
<evidence type="ECO:0000313" key="3">
    <source>
        <dbReference type="EMBL" id="KAA8496061.1"/>
    </source>
</evidence>
<keyword evidence="2" id="KW-1133">Transmembrane helix</keyword>
<accession>A0A5J4YWW6</accession>
<dbReference type="SUPFAM" id="SSF52266">
    <property type="entry name" value="SGNH hydrolase"/>
    <property type="match status" value="1"/>
</dbReference>
<dbReference type="AlphaFoldDB" id="A0A5J4YWW6"/>
<dbReference type="InterPro" id="IPR036514">
    <property type="entry name" value="SGNH_hydro_sf"/>
</dbReference>
<organism evidence="3 4">
    <name type="scientific">Porphyridium purpureum</name>
    <name type="common">Red alga</name>
    <name type="synonym">Porphyridium cruentum</name>
    <dbReference type="NCBI Taxonomy" id="35688"/>
    <lineage>
        <taxon>Eukaryota</taxon>
        <taxon>Rhodophyta</taxon>
        <taxon>Bangiophyceae</taxon>
        <taxon>Porphyridiales</taxon>
        <taxon>Porphyridiaceae</taxon>
        <taxon>Porphyridium</taxon>
    </lineage>
</organism>
<dbReference type="PANTHER" id="PTHR37834">
    <property type="entry name" value="GDSL-LIKE LIPASE/ACYLHYDROLASE DOMAIN PROTEIN (AFU_ORTHOLOGUE AFUA_2G00620)"/>
    <property type="match status" value="1"/>
</dbReference>
<dbReference type="InterPro" id="IPR052762">
    <property type="entry name" value="PCW_deacetylase/CE"/>
</dbReference>
<keyword evidence="2" id="KW-0812">Transmembrane</keyword>
<dbReference type="OrthoDB" id="426133at2759"/>
<reference evidence="4" key="1">
    <citation type="journal article" date="2019" name="Nat. Commun.">
        <title>Expansion of phycobilisome linker gene families in mesophilic red algae.</title>
        <authorList>
            <person name="Lee J."/>
            <person name="Kim D."/>
            <person name="Bhattacharya D."/>
            <person name="Yoon H.S."/>
        </authorList>
    </citation>
    <scope>NUCLEOTIDE SEQUENCE [LARGE SCALE GENOMIC DNA]</scope>
    <source>
        <strain evidence="4">CCMP 1328</strain>
    </source>
</reference>
<proteinExistence type="predicted"/>
<feature type="transmembrane region" description="Helical" evidence="2">
    <location>
        <begin position="42"/>
        <end position="65"/>
    </location>
</feature>
<evidence type="ECO:0000256" key="2">
    <source>
        <dbReference type="SAM" id="Phobius"/>
    </source>
</evidence>
<evidence type="ECO:0000313" key="4">
    <source>
        <dbReference type="Proteomes" id="UP000324585"/>
    </source>
</evidence>
<dbReference type="PANTHER" id="PTHR37834:SF2">
    <property type="entry name" value="ESTERASE, SGNH HYDROLASE-TYPE"/>
    <property type="match status" value="1"/>
</dbReference>
<keyword evidence="2" id="KW-0472">Membrane</keyword>
<gene>
    <name evidence="3" type="ORF">FVE85_2216</name>
</gene>
<sequence>MRGDVESDALLGKPCGQDGNAAGTSGARGECVSRDGPARARVLGVVVLFLMLLGCAVIALAVTSVTTRLPHWRTREQLQRLPDLWEELDARVKSSGSGSYEVRDTYALGNLLRSGYVRVDGRFLYDNWRGILFDFVGVQLTFHVMHASRILFRFNEGGSAYYTVFAEPSSKCRGDYRASHKTAFLQNQDTLAISLDVLDGKYVGRCMYTIRLVKETEPFQMPFFPNASVSRPIARLDSIQLESRTAKDRQGKTFRARLFRHQESKHARRLLVIGDSESAGFCDDGPRHMSQDRYGQWREFSRFSDSWVYKLVTSLRWEYDIVAVSGRGVVRNFYESGPYSAAREVMSSFVSRALQSVPGSHERDVPFLRKPDIVIIFLGCNDFFDAAQDLDSVVNVRGFEGGLQSLATKYAKAGIKLFMLCGGYTDDRQAPCGPVSRVCNSLDSSGSDCTFLYMPRSLVPYPQYEACAAHVNSEGQDIIAQYVASAMDDL</sequence>
<feature type="region of interest" description="Disordered" evidence="1">
    <location>
        <begin position="1"/>
        <end position="33"/>
    </location>
</feature>
<protein>
    <recommendedName>
        <fullName evidence="5">SGNH hydrolase-type esterase domain-containing protein</fullName>
    </recommendedName>
</protein>
<keyword evidence="4" id="KW-1185">Reference proteome</keyword>
<dbReference type="Proteomes" id="UP000324585">
    <property type="component" value="Unassembled WGS sequence"/>
</dbReference>
<dbReference type="EMBL" id="VRMN01000003">
    <property type="protein sequence ID" value="KAA8496061.1"/>
    <property type="molecule type" value="Genomic_DNA"/>
</dbReference>
<evidence type="ECO:0000256" key="1">
    <source>
        <dbReference type="SAM" id="MobiDB-lite"/>
    </source>
</evidence>